<accession>A0ABQ9B429</accession>
<dbReference type="InterPro" id="IPR000626">
    <property type="entry name" value="Ubiquitin-like_dom"/>
</dbReference>
<feature type="region of interest" description="Disordered" evidence="2">
    <location>
        <begin position="443"/>
        <end position="542"/>
    </location>
</feature>
<evidence type="ECO:0000259" key="4">
    <source>
        <dbReference type="PROSITE" id="PS50053"/>
    </source>
</evidence>
<reference evidence="5" key="2">
    <citation type="journal article" date="2023" name="Int. J. Mol. Sci.">
        <title>De Novo Assembly and Annotation of 11 Diverse Shrub Willow (Salix) Genomes Reveals Novel Gene Organization in Sex-Linked Regions.</title>
        <authorList>
            <person name="Hyden B."/>
            <person name="Feng K."/>
            <person name="Yates T.B."/>
            <person name="Jawdy S."/>
            <person name="Cereghino C."/>
            <person name="Smart L.B."/>
            <person name="Muchero W."/>
        </authorList>
    </citation>
    <scope>NUCLEOTIDE SEQUENCE</scope>
    <source>
        <tissue evidence="5">Shoot tip</tissue>
    </source>
</reference>
<comment type="caution">
    <text evidence="5">The sequence shown here is derived from an EMBL/GenBank/DDBJ whole genome shotgun (WGS) entry which is preliminary data.</text>
</comment>
<name>A0ABQ9B429_9ROSI</name>
<protein>
    <recommendedName>
        <fullName evidence="7">UBX domain-containing protein</fullName>
    </recommendedName>
</protein>
<dbReference type="PANTHER" id="PTHR47770:SF1">
    <property type="entry name" value="PLANT UBX DOMAIN-CONTAINING PROTEIN 11"/>
    <property type="match status" value="1"/>
</dbReference>
<keyword evidence="1" id="KW-0833">Ubl conjugation pathway</keyword>
<feature type="compositionally biased region" description="Low complexity" evidence="2">
    <location>
        <begin position="136"/>
        <end position="163"/>
    </location>
</feature>
<dbReference type="InterPro" id="IPR036249">
    <property type="entry name" value="Thioredoxin-like_sf"/>
</dbReference>
<feature type="compositionally biased region" description="Low complexity" evidence="2">
    <location>
        <begin position="476"/>
        <end position="487"/>
    </location>
</feature>
<feature type="compositionally biased region" description="Polar residues" evidence="2">
    <location>
        <begin position="488"/>
        <end position="509"/>
    </location>
</feature>
<evidence type="ECO:0000256" key="2">
    <source>
        <dbReference type="SAM" id="MobiDB-lite"/>
    </source>
</evidence>
<feature type="compositionally biased region" description="Polar residues" evidence="2">
    <location>
        <begin position="526"/>
        <end position="536"/>
    </location>
</feature>
<dbReference type="SUPFAM" id="SSF54236">
    <property type="entry name" value="Ubiquitin-like"/>
    <property type="match status" value="1"/>
</dbReference>
<evidence type="ECO:0008006" key="7">
    <source>
        <dbReference type="Google" id="ProtNLM"/>
    </source>
</evidence>
<feature type="compositionally biased region" description="Polar residues" evidence="2">
    <location>
        <begin position="457"/>
        <end position="471"/>
    </location>
</feature>
<dbReference type="PROSITE" id="PS50053">
    <property type="entry name" value="UBIQUITIN_2"/>
    <property type="match status" value="1"/>
</dbReference>
<evidence type="ECO:0000256" key="1">
    <source>
        <dbReference type="ARBA" id="ARBA00022786"/>
    </source>
</evidence>
<dbReference type="CDD" id="cd01767">
    <property type="entry name" value="UBX"/>
    <property type="match status" value="1"/>
</dbReference>
<dbReference type="Proteomes" id="UP001141253">
    <property type="component" value="Chromosome 17"/>
</dbReference>
<organism evidence="5 6">
    <name type="scientific">Salix suchowensis</name>
    <dbReference type="NCBI Taxonomy" id="1278906"/>
    <lineage>
        <taxon>Eukaryota</taxon>
        <taxon>Viridiplantae</taxon>
        <taxon>Streptophyta</taxon>
        <taxon>Embryophyta</taxon>
        <taxon>Tracheophyta</taxon>
        <taxon>Spermatophyta</taxon>
        <taxon>Magnoliopsida</taxon>
        <taxon>eudicotyledons</taxon>
        <taxon>Gunneridae</taxon>
        <taxon>Pentapetalae</taxon>
        <taxon>rosids</taxon>
        <taxon>fabids</taxon>
        <taxon>Malpighiales</taxon>
        <taxon>Salicaceae</taxon>
        <taxon>Saliceae</taxon>
        <taxon>Salix</taxon>
    </lineage>
</organism>
<evidence type="ECO:0000259" key="3">
    <source>
        <dbReference type="PROSITE" id="PS50033"/>
    </source>
</evidence>
<feature type="region of interest" description="Disordered" evidence="2">
    <location>
        <begin position="135"/>
        <end position="235"/>
    </location>
</feature>
<feature type="compositionally biased region" description="Basic and acidic residues" evidence="2">
    <location>
        <begin position="511"/>
        <end position="525"/>
    </location>
</feature>
<feature type="compositionally biased region" description="Polar residues" evidence="2">
    <location>
        <begin position="198"/>
        <end position="220"/>
    </location>
</feature>
<feature type="domain" description="Ubiquitin-like" evidence="4">
    <location>
        <begin position="316"/>
        <end position="396"/>
    </location>
</feature>
<keyword evidence="6" id="KW-1185">Reference proteome</keyword>
<gene>
    <name evidence="5" type="ORF">OIU77_002243</name>
</gene>
<evidence type="ECO:0000313" key="6">
    <source>
        <dbReference type="Proteomes" id="UP001141253"/>
    </source>
</evidence>
<dbReference type="SUPFAM" id="SSF52833">
    <property type="entry name" value="Thioredoxin-like"/>
    <property type="match status" value="1"/>
</dbReference>
<feature type="region of interest" description="Disordered" evidence="2">
    <location>
        <begin position="392"/>
        <end position="420"/>
    </location>
</feature>
<evidence type="ECO:0000313" key="5">
    <source>
        <dbReference type="EMBL" id="KAJ6371884.1"/>
    </source>
</evidence>
<feature type="compositionally biased region" description="Low complexity" evidence="2">
    <location>
        <begin position="443"/>
        <end position="456"/>
    </location>
</feature>
<reference evidence="5" key="1">
    <citation type="submission" date="2022-10" db="EMBL/GenBank/DDBJ databases">
        <authorList>
            <person name="Hyden B.L."/>
            <person name="Feng K."/>
            <person name="Yates T."/>
            <person name="Jawdy S."/>
            <person name="Smart L.B."/>
            <person name="Muchero W."/>
        </authorList>
    </citation>
    <scope>NUCLEOTIDE SEQUENCE</scope>
    <source>
        <tissue evidence="5">Shoot tip</tissue>
    </source>
</reference>
<proteinExistence type="predicted"/>
<dbReference type="PROSITE" id="PS50033">
    <property type="entry name" value="UBX"/>
    <property type="match status" value="1"/>
</dbReference>
<feature type="domain" description="UBX" evidence="3">
    <location>
        <begin position="311"/>
        <end position="389"/>
    </location>
</feature>
<dbReference type="Gene3D" id="3.40.30.10">
    <property type="entry name" value="Glutaredoxin"/>
    <property type="match status" value="1"/>
</dbReference>
<dbReference type="PANTHER" id="PTHR47770">
    <property type="entry name" value="PLANT UBX DOMAIN-CONTAINING PROTEIN 11"/>
    <property type="match status" value="1"/>
</dbReference>
<dbReference type="InterPro" id="IPR029071">
    <property type="entry name" value="Ubiquitin-like_domsf"/>
</dbReference>
<feature type="compositionally biased region" description="Polar residues" evidence="2">
    <location>
        <begin position="169"/>
        <end position="181"/>
    </location>
</feature>
<dbReference type="Gene3D" id="3.10.20.90">
    <property type="entry name" value="Phosphatidylinositol 3-kinase Catalytic Subunit, Chain A, domain 1"/>
    <property type="match status" value="1"/>
</dbReference>
<feature type="compositionally biased region" description="Low complexity" evidence="2">
    <location>
        <begin position="400"/>
        <end position="420"/>
    </location>
</feature>
<dbReference type="SMART" id="SM00166">
    <property type="entry name" value="UBX"/>
    <property type="match status" value="1"/>
</dbReference>
<dbReference type="InterPro" id="IPR001012">
    <property type="entry name" value="UBX_dom"/>
</dbReference>
<dbReference type="Pfam" id="PF00789">
    <property type="entry name" value="UBX"/>
    <property type="match status" value="1"/>
</dbReference>
<dbReference type="Pfam" id="PF23187">
    <property type="entry name" value="UBX7_N"/>
    <property type="match status" value="1"/>
</dbReference>
<sequence length="542" mass="58081">MESSISAVTFKGSIPEAILESKKQRKLFVVYISGENVESAELEKSTWADSKVAESLSKYCILLHIKEGSTDAMNFSAIYPQKSAPCITAIGYNGVQLWQSEGFVTAGVLASGLEKAWFSLHIQETTATVLTAALNSKQSEPPSSGSSDIGSSRQGSSSGTVVSPPLVDSHTQPSELETQAASEVIEEKTSHGLPISEETITNLDDKTSTTSLNVQKSQTTGDERSTCPTDEDNKLPSSITKSDHTIADHIFSGAEDGLLAQEKIIGNHSGAPRETSSALTTTEIKEAGGDKKAKSTNGLGPGTLEDKKSINVLSEVHLNIRLPDGVSLQEKFSVTSTLRMVKDYVDRNHAGGIGAYDLAIPYPRKTFSDQDLSKSLSELALLNRQALMVVPRQRATSYQRGGSSSDRPTSTTSSDSANANDGGYFAYVKRALSYVNPLSYFGGSASSSSSGQAQSGTWEYSPNSTPQNNTARTDRPYSSYSPNQNSSATGRNDSQGRRTTASRIGSNIHTLKHDDDDDGRFKDRNSFWNGNSTEYGGNNDGK</sequence>
<dbReference type="EMBL" id="JAPFFI010000013">
    <property type="protein sequence ID" value="KAJ6371884.1"/>
    <property type="molecule type" value="Genomic_DNA"/>
</dbReference>